<dbReference type="GO" id="GO:0015297">
    <property type="term" value="F:antiporter activity"/>
    <property type="evidence" value="ECO:0007669"/>
    <property type="project" value="InterPro"/>
</dbReference>
<feature type="transmembrane region" description="Helical" evidence="2">
    <location>
        <begin position="250"/>
        <end position="272"/>
    </location>
</feature>
<feature type="transmembrane region" description="Helical" evidence="2">
    <location>
        <begin position="226"/>
        <end position="244"/>
    </location>
</feature>
<keyword evidence="2" id="KW-1133">Transmembrane helix</keyword>
<feature type="transmembrane region" description="Helical" evidence="2">
    <location>
        <begin position="91"/>
        <end position="113"/>
    </location>
</feature>
<feature type="transmembrane region" description="Helical" evidence="2">
    <location>
        <begin position="313"/>
        <end position="334"/>
    </location>
</feature>
<evidence type="ECO:0000313" key="3">
    <source>
        <dbReference type="EMBL" id="QIA63413.1"/>
    </source>
</evidence>
<feature type="transmembrane region" description="Helical" evidence="2">
    <location>
        <begin position="410"/>
        <end position="432"/>
    </location>
</feature>
<dbReference type="EMBL" id="CP047475">
    <property type="protein sequence ID" value="QIA63413.1"/>
    <property type="molecule type" value="Genomic_DNA"/>
</dbReference>
<reference evidence="3 4" key="1">
    <citation type="submission" date="2020-01" db="EMBL/GenBank/DDBJ databases">
        <title>Whole genome and functional gene identification of agarase of Vibrio HN897.</title>
        <authorList>
            <person name="Liu Y."/>
            <person name="Zhao Z."/>
        </authorList>
    </citation>
    <scope>NUCLEOTIDE SEQUENCE [LARGE SCALE GENOMIC DNA]</scope>
    <source>
        <strain evidence="3 4">HN897</strain>
    </source>
</reference>
<feature type="transmembrane region" description="Helical" evidence="2">
    <location>
        <begin position="182"/>
        <end position="205"/>
    </location>
</feature>
<evidence type="ECO:0000313" key="4">
    <source>
        <dbReference type="Proteomes" id="UP000464262"/>
    </source>
</evidence>
<dbReference type="PANTHER" id="PTHR43298">
    <property type="entry name" value="MULTIDRUG RESISTANCE PROTEIN NORM-RELATED"/>
    <property type="match status" value="1"/>
</dbReference>
<dbReference type="RefSeq" id="WP_164648307.1">
    <property type="nucleotide sequence ID" value="NZ_CP047475.1"/>
</dbReference>
<evidence type="ECO:0000256" key="2">
    <source>
        <dbReference type="SAM" id="Phobius"/>
    </source>
</evidence>
<dbReference type="KEGG" id="vas:GT360_07730"/>
<feature type="transmembrane region" description="Helical" evidence="2">
    <location>
        <begin position="49"/>
        <end position="70"/>
    </location>
</feature>
<feature type="transmembrane region" description="Helical" evidence="2">
    <location>
        <begin position="157"/>
        <end position="176"/>
    </location>
</feature>
<organism evidence="3 4">
    <name type="scientific">Vibrio astriarenae</name>
    <dbReference type="NCBI Taxonomy" id="1481923"/>
    <lineage>
        <taxon>Bacteria</taxon>
        <taxon>Pseudomonadati</taxon>
        <taxon>Pseudomonadota</taxon>
        <taxon>Gammaproteobacteria</taxon>
        <taxon>Vibrionales</taxon>
        <taxon>Vibrionaceae</taxon>
        <taxon>Vibrio</taxon>
    </lineage>
</organism>
<protein>
    <submittedName>
        <fullName evidence="3">MATE family efflux transporter</fullName>
    </submittedName>
</protein>
<dbReference type="PANTHER" id="PTHR43298:SF2">
    <property type="entry name" value="FMN_FAD EXPORTER YEEO-RELATED"/>
    <property type="match status" value="1"/>
</dbReference>
<keyword evidence="1" id="KW-0813">Transport</keyword>
<feature type="transmembrane region" description="Helical" evidence="2">
    <location>
        <begin position="386"/>
        <end position="404"/>
    </location>
</feature>
<dbReference type="AlphaFoldDB" id="A0A7Z2T3C6"/>
<evidence type="ECO:0000256" key="1">
    <source>
        <dbReference type="ARBA" id="ARBA00022448"/>
    </source>
</evidence>
<sequence>MRLILSLAFPLIISQLIALTLVLTDIWFMSHISVAALAAGGLGASVYNFIFIMVSSVVGCVANLVAIAYGKLVAQKEVAQEQINEAVKGGILVSFISTVGCLFLFSYAPSFLAKAGQPTEVIQDAMLYLHAVKWAMLPSLLILVFRGLASATGNVRSVMFMSIATVIINVPLSYVLAFPLELGLAGLGYGTALSAFIVVMGYGYWLFKHPSYRQYIPWHNLNQYRLGSMLPIVGLGVPIMLAALMENGLIYGGTLLAGTISVTALAIHQVLLQCLSFTWNINFGFSQAAAILVGRQYGANDFDAIKATAVKSFVLMTILSCIFCGLFIAFPEVIINMFNLDNSGDGAALLFKTVLWVVAISFVVDAWQLLAINLLRGMKIVNGPTIVTAFGYWGFGIPSAWYLTQHYGLTGIWGGIGIGLAVTGVILVVMLYNRLVKETRMPMESSPI</sequence>
<keyword evidence="4" id="KW-1185">Reference proteome</keyword>
<keyword evidence="2" id="KW-0812">Transmembrane</keyword>
<dbReference type="InterPro" id="IPR050222">
    <property type="entry name" value="MATE_MdtK"/>
</dbReference>
<dbReference type="Pfam" id="PF01554">
    <property type="entry name" value="MatE"/>
    <property type="match status" value="2"/>
</dbReference>
<dbReference type="InterPro" id="IPR002528">
    <property type="entry name" value="MATE_fam"/>
</dbReference>
<dbReference type="GO" id="GO:0005886">
    <property type="term" value="C:plasma membrane"/>
    <property type="evidence" value="ECO:0007669"/>
    <property type="project" value="TreeGrafter"/>
</dbReference>
<dbReference type="GO" id="GO:0042910">
    <property type="term" value="F:xenobiotic transmembrane transporter activity"/>
    <property type="evidence" value="ECO:0007669"/>
    <property type="project" value="InterPro"/>
</dbReference>
<name>A0A7Z2T3C6_9VIBR</name>
<feature type="transmembrane region" description="Helical" evidence="2">
    <location>
        <begin position="125"/>
        <end position="145"/>
    </location>
</feature>
<proteinExistence type="predicted"/>
<feature type="transmembrane region" description="Helical" evidence="2">
    <location>
        <begin position="354"/>
        <end position="374"/>
    </location>
</feature>
<keyword evidence="2" id="KW-0472">Membrane</keyword>
<dbReference type="NCBIfam" id="TIGR00797">
    <property type="entry name" value="matE"/>
    <property type="match status" value="1"/>
</dbReference>
<accession>A0A7Z2T3C6</accession>
<dbReference type="Proteomes" id="UP000464262">
    <property type="component" value="Chromosome 1"/>
</dbReference>
<gene>
    <name evidence="3" type="ORF">GT360_07730</name>
</gene>